<dbReference type="InterPro" id="IPR000352">
    <property type="entry name" value="Pep_chain_release_fac_I"/>
</dbReference>
<sequence length="137" mass="15434">MLVISHNVVLTSDEIEITAIRAQGAGGQHVNKVSTAVHLRFNIHKSSLPDVYKERLLAFSDQRITKEGVVVIKAQGSRSQEQNRLDAIEKLGQLIKAANKTVKKRKTTKPTKASVKRRLLQKANRKQVKQSRQKVKF</sequence>
<dbReference type="AlphaFoldDB" id="A0A4P6P604"/>
<dbReference type="EC" id="3.1.1.29" evidence="4"/>
<name>A0A4P6P604_9GAMM</name>
<dbReference type="Gene3D" id="3.30.160.20">
    <property type="match status" value="1"/>
</dbReference>
<dbReference type="GO" id="GO:0004045">
    <property type="term" value="F:peptidyl-tRNA hydrolase activity"/>
    <property type="evidence" value="ECO:0007669"/>
    <property type="project" value="UniProtKB-EC"/>
</dbReference>
<dbReference type="GO" id="GO:0043022">
    <property type="term" value="F:ribosome binding"/>
    <property type="evidence" value="ECO:0007669"/>
    <property type="project" value="TreeGrafter"/>
</dbReference>
<evidence type="ECO:0000313" key="4">
    <source>
        <dbReference type="EMBL" id="QBG36933.1"/>
    </source>
</evidence>
<proteinExistence type="inferred from homology"/>
<dbReference type="KEGG" id="lsd:EMK97_14995"/>
<gene>
    <name evidence="4" type="ORF">EMK97_14995</name>
</gene>
<dbReference type="GO" id="GO:0072344">
    <property type="term" value="P:rescue of stalled ribosome"/>
    <property type="evidence" value="ECO:0007669"/>
    <property type="project" value="TreeGrafter"/>
</dbReference>
<dbReference type="Proteomes" id="UP000290244">
    <property type="component" value="Chromosome"/>
</dbReference>
<reference evidence="4 5" key="1">
    <citation type="submission" date="2018-12" db="EMBL/GenBank/DDBJ databases">
        <title>Complete genome of Litorilituus sediminis.</title>
        <authorList>
            <person name="Liu A."/>
            <person name="Rong J."/>
        </authorList>
    </citation>
    <scope>NUCLEOTIDE SEQUENCE [LARGE SCALE GENOMIC DNA]</scope>
    <source>
        <strain evidence="4 5">JCM 17549</strain>
    </source>
</reference>
<evidence type="ECO:0000259" key="3">
    <source>
        <dbReference type="PROSITE" id="PS00745"/>
    </source>
</evidence>
<accession>A0A4P6P604</accession>
<keyword evidence="5" id="KW-1185">Reference proteome</keyword>
<feature type="compositionally biased region" description="Basic residues" evidence="2">
    <location>
        <begin position="101"/>
        <end position="137"/>
    </location>
</feature>
<comment type="similarity">
    <text evidence="1">Belongs to the prokaryotic/mitochondrial release factor family.</text>
</comment>
<dbReference type="PANTHER" id="PTHR47814">
    <property type="entry name" value="PEPTIDYL-TRNA HYDROLASE ARFB"/>
    <property type="match status" value="1"/>
</dbReference>
<protein>
    <submittedName>
        <fullName evidence="4">Aminoacyl-tRNA hydrolase</fullName>
        <ecNumber evidence="4">3.1.1.29</ecNumber>
    </submittedName>
</protein>
<dbReference type="PANTHER" id="PTHR47814:SF1">
    <property type="entry name" value="PEPTIDYL-TRNA HYDROLASE ARFB"/>
    <property type="match status" value="1"/>
</dbReference>
<organism evidence="4 5">
    <name type="scientific">Litorilituus sediminis</name>
    <dbReference type="NCBI Taxonomy" id="718192"/>
    <lineage>
        <taxon>Bacteria</taxon>
        <taxon>Pseudomonadati</taxon>
        <taxon>Pseudomonadota</taxon>
        <taxon>Gammaproteobacteria</taxon>
        <taxon>Alteromonadales</taxon>
        <taxon>Colwelliaceae</taxon>
        <taxon>Litorilituus</taxon>
    </lineage>
</organism>
<keyword evidence="4" id="KW-0378">Hydrolase</keyword>
<dbReference type="Pfam" id="PF00472">
    <property type="entry name" value="RF-1"/>
    <property type="match status" value="1"/>
</dbReference>
<dbReference type="GO" id="GO:0003747">
    <property type="term" value="F:translation release factor activity"/>
    <property type="evidence" value="ECO:0007669"/>
    <property type="project" value="InterPro"/>
</dbReference>
<dbReference type="InterPro" id="IPR045853">
    <property type="entry name" value="Pep_chain_release_fac_I_sf"/>
</dbReference>
<feature type="domain" description="Prokaryotic-type class I peptide chain release factors" evidence="3">
    <location>
        <begin position="21"/>
        <end position="37"/>
    </location>
</feature>
<evidence type="ECO:0000256" key="1">
    <source>
        <dbReference type="ARBA" id="ARBA00010835"/>
    </source>
</evidence>
<evidence type="ECO:0000313" key="5">
    <source>
        <dbReference type="Proteomes" id="UP000290244"/>
    </source>
</evidence>
<dbReference type="SUPFAM" id="SSF75620">
    <property type="entry name" value="Release factor"/>
    <property type="match status" value="1"/>
</dbReference>
<dbReference type="RefSeq" id="WP_130603558.1">
    <property type="nucleotide sequence ID" value="NZ_CP034759.1"/>
</dbReference>
<dbReference type="EMBL" id="CP034759">
    <property type="protein sequence ID" value="QBG36933.1"/>
    <property type="molecule type" value="Genomic_DNA"/>
</dbReference>
<evidence type="ECO:0000256" key="2">
    <source>
        <dbReference type="SAM" id="MobiDB-lite"/>
    </source>
</evidence>
<dbReference type="PROSITE" id="PS00745">
    <property type="entry name" value="RF_PROK_I"/>
    <property type="match status" value="1"/>
</dbReference>
<dbReference type="OrthoDB" id="9815709at2"/>
<feature type="region of interest" description="Disordered" evidence="2">
    <location>
        <begin position="100"/>
        <end position="137"/>
    </location>
</feature>
<dbReference type="NCBIfam" id="NF006718">
    <property type="entry name" value="PRK09256.1"/>
    <property type="match status" value="1"/>
</dbReference>